<dbReference type="RefSeq" id="WP_310537918.1">
    <property type="nucleotide sequence ID" value="NZ_BAAAOC010000082.1"/>
</dbReference>
<keyword evidence="4" id="KW-0808">Transferase</keyword>
<reference evidence="13" key="1">
    <citation type="submission" date="2023-07" db="EMBL/GenBank/DDBJ databases">
        <title>Description of three actinobacteria isolated from air of manufacturing shop in a pharmaceutical factory.</title>
        <authorList>
            <person name="Zhang D.-F."/>
        </authorList>
    </citation>
    <scope>NUCLEOTIDE SEQUENCE [LARGE SCALE GENOMIC DNA]</scope>
    <source>
        <strain evidence="13">CCTCC AB 207010</strain>
    </source>
</reference>
<evidence type="ECO:0000256" key="6">
    <source>
        <dbReference type="ARBA" id="ARBA00022801"/>
    </source>
</evidence>
<evidence type="ECO:0000313" key="12">
    <source>
        <dbReference type="EMBL" id="MDR5712545.1"/>
    </source>
</evidence>
<evidence type="ECO:0000256" key="8">
    <source>
        <dbReference type="ARBA" id="ARBA00023008"/>
    </source>
</evidence>
<evidence type="ECO:0000256" key="7">
    <source>
        <dbReference type="ARBA" id="ARBA00022833"/>
    </source>
</evidence>
<evidence type="ECO:0000256" key="2">
    <source>
        <dbReference type="ARBA" id="ARBA00003215"/>
    </source>
</evidence>
<dbReference type="InterPro" id="IPR003730">
    <property type="entry name" value="Cu_polyphenol_OxRdtase"/>
</dbReference>
<evidence type="ECO:0000256" key="3">
    <source>
        <dbReference type="ARBA" id="ARBA00007353"/>
    </source>
</evidence>
<keyword evidence="6" id="KW-0378">Hydrolase</keyword>
<proteinExistence type="inferred from homology"/>
<evidence type="ECO:0000313" key="13">
    <source>
        <dbReference type="Proteomes" id="UP001260872"/>
    </source>
</evidence>
<comment type="catalytic activity">
    <reaction evidence="9">
        <text>adenosine + H2O + H(+) = inosine + NH4(+)</text>
        <dbReference type="Rhea" id="RHEA:24408"/>
        <dbReference type="ChEBI" id="CHEBI:15377"/>
        <dbReference type="ChEBI" id="CHEBI:15378"/>
        <dbReference type="ChEBI" id="CHEBI:16335"/>
        <dbReference type="ChEBI" id="CHEBI:17596"/>
        <dbReference type="ChEBI" id="CHEBI:28938"/>
        <dbReference type="EC" id="3.5.4.4"/>
    </reaction>
    <physiologicalReaction direction="left-to-right" evidence="9">
        <dbReference type="Rhea" id="RHEA:24409"/>
    </physiologicalReaction>
</comment>
<comment type="catalytic activity">
    <reaction evidence="10">
        <text>adenosine + phosphate = alpha-D-ribose 1-phosphate + adenine</text>
        <dbReference type="Rhea" id="RHEA:27642"/>
        <dbReference type="ChEBI" id="CHEBI:16335"/>
        <dbReference type="ChEBI" id="CHEBI:16708"/>
        <dbReference type="ChEBI" id="CHEBI:43474"/>
        <dbReference type="ChEBI" id="CHEBI:57720"/>
        <dbReference type="EC" id="2.4.2.1"/>
    </reaction>
    <physiologicalReaction direction="left-to-right" evidence="10">
        <dbReference type="Rhea" id="RHEA:27643"/>
    </physiologicalReaction>
</comment>
<evidence type="ECO:0000256" key="4">
    <source>
        <dbReference type="ARBA" id="ARBA00022679"/>
    </source>
</evidence>
<dbReference type="Pfam" id="PF02578">
    <property type="entry name" value="Cu-oxidase_4"/>
    <property type="match status" value="1"/>
</dbReference>
<dbReference type="InterPro" id="IPR038371">
    <property type="entry name" value="Cu_polyphenol_OxRdtase_sf"/>
</dbReference>
<accession>A0ABU1FVP3</accession>
<comment type="function">
    <text evidence="2">Purine nucleoside enzyme that catalyzes the phosphorolysis of adenosine and inosine nucleosides, yielding D-ribose 1-phosphate and the respective free bases, adenine and hypoxanthine. Also catalyzes the phosphorolysis of S-methyl-5'-thioadenosine into adenine and S-methyl-5-thio-alpha-D-ribose 1-phosphate. Also has adenosine deaminase activity.</text>
</comment>
<dbReference type="CDD" id="cd16833">
    <property type="entry name" value="YfiH"/>
    <property type="match status" value="1"/>
</dbReference>
<dbReference type="InterPro" id="IPR011324">
    <property type="entry name" value="Cytotoxic_necrot_fac-like_cat"/>
</dbReference>
<keyword evidence="5" id="KW-0479">Metal-binding</keyword>
<comment type="caution">
    <text evidence="12">The sequence shown here is derived from an EMBL/GenBank/DDBJ whole genome shotgun (WGS) entry which is preliminary data.</text>
</comment>
<comment type="catalytic activity">
    <reaction evidence="1">
        <text>inosine + phosphate = alpha-D-ribose 1-phosphate + hypoxanthine</text>
        <dbReference type="Rhea" id="RHEA:27646"/>
        <dbReference type="ChEBI" id="CHEBI:17368"/>
        <dbReference type="ChEBI" id="CHEBI:17596"/>
        <dbReference type="ChEBI" id="CHEBI:43474"/>
        <dbReference type="ChEBI" id="CHEBI:57720"/>
        <dbReference type="EC" id="2.4.2.1"/>
    </reaction>
    <physiologicalReaction direction="left-to-right" evidence="1">
        <dbReference type="Rhea" id="RHEA:27647"/>
    </physiologicalReaction>
</comment>
<name>A0ABU1FVP3_9MICC</name>
<dbReference type="EMBL" id="JAVKGT010000028">
    <property type="protein sequence ID" value="MDR5712545.1"/>
    <property type="molecule type" value="Genomic_DNA"/>
</dbReference>
<dbReference type="PANTHER" id="PTHR30616">
    <property type="entry name" value="UNCHARACTERIZED PROTEIN YFIH"/>
    <property type="match status" value="1"/>
</dbReference>
<dbReference type="PANTHER" id="PTHR30616:SF2">
    <property type="entry name" value="PURINE NUCLEOSIDE PHOSPHORYLASE LACC1"/>
    <property type="match status" value="1"/>
</dbReference>
<sequence>MLQTPEHSSPRSPFWWSHTQDGIRLGFTSIGAGSLSLNVGEGGEQNRRDLERHMGLESGALRFLHQVHSADVLDAEAEFPDAVPTGDAWVSAQASQALAIMTADCLPVLFAGRRQDGSPLIGAAHAGRVGLLGGVLENTVAALRERGAEQLTAWIGPAACGRCYEVPQRMVDELAEARPALASMTSWGTPALDLRAEATRVLQEDGAVVVDVFGCTLEDPDLYSHRRSQQEGTPDGRIAGVIWWKP</sequence>
<evidence type="ECO:0000256" key="10">
    <source>
        <dbReference type="ARBA" id="ARBA00048968"/>
    </source>
</evidence>
<keyword evidence="13" id="KW-1185">Reference proteome</keyword>
<comment type="similarity">
    <text evidence="3">Belongs to the purine nucleoside phosphorylase YfiH/LACC1 family.</text>
</comment>
<dbReference type="Proteomes" id="UP001260872">
    <property type="component" value="Unassembled WGS sequence"/>
</dbReference>
<comment type="catalytic activity">
    <reaction evidence="11">
        <text>S-methyl-5'-thioadenosine + phosphate = 5-(methylsulfanyl)-alpha-D-ribose 1-phosphate + adenine</text>
        <dbReference type="Rhea" id="RHEA:11852"/>
        <dbReference type="ChEBI" id="CHEBI:16708"/>
        <dbReference type="ChEBI" id="CHEBI:17509"/>
        <dbReference type="ChEBI" id="CHEBI:43474"/>
        <dbReference type="ChEBI" id="CHEBI:58533"/>
        <dbReference type="EC" id="2.4.2.28"/>
    </reaction>
    <physiologicalReaction direction="left-to-right" evidence="11">
        <dbReference type="Rhea" id="RHEA:11853"/>
    </physiologicalReaction>
</comment>
<gene>
    <name evidence="12" type="ORF">RH857_10440</name>
</gene>
<evidence type="ECO:0000256" key="1">
    <source>
        <dbReference type="ARBA" id="ARBA00000553"/>
    </source>
</evidence>
<evidence type="ECO:0000256" key="9">
    <source>
        <dbReference type="ARBA" id="ARBA00047989"/>
    </source>
</evidence>
<dbReference type="Gene3D" id="3.60.140.10">
    <property type="entry name" value="CNF1/YfiH-like putative cysteine hydrolases"/>
    <property type="match status" value="1"/>
</dbReference>
<organism evidence="12 13">
    <name type="scientific">Nesterenkonia flava</name>
    <dbReference type="NCBI Taxonomy" id="469799"/>
    <lineage>
        <taxon>Bacteria</taxon>
        <taxon>Bacillati</taxon>
        <taxon>Actinomycetota</taxon>
        <taxon>Actinomycetes</taxon>
        <taxon>Micrococcales</taxon>
        <taxon>Micrococcaceae</taxon>
        <taxon>Nesterenkonia</taxon>
    </lineage>
</organism>
<evidence type="ECO:0000256" key="5">
    <source>
        <dbReference type="ARBA" id="ARBA00022723"/>
    </source>
</evidence>
<protein>
    <submittedName>
        <fullName evidence="12">Polyphenol oxidase family protein</fullName>
    </submittedName>
</protein>
<keyword evidence="8" id="KW-0186">Copper</keyword>
<evidence type="ECO:0000256" key="11">
    <source>
        <dbReference type="ARBA" id="ARBA00049893"/>
    </source>
</evidence>
<dbReference type="SUPFAM" id="SSF64438">
    <property type="entry name" value="CNF1/YfiH-like putative cysteine hydrolases"/>
    <property type="match status" value="1"/>
</dbReference>
<keyword evidence="7" id="KW-0862">Zinc</keyword>